<protein>
    <recommendedName>
        <fullName evidence="11">Gustatory receptor</fullName>
    </recommendedName>
</protein>
<feature type="transmembrane region" description="Helical" evidence="9">
    <location>
        <begin position="283"/>
        <end position="302"/>
    </location>
</feature>
<dbReference type="EMBL" id="JARGDH010000005">
    <property type="protein sequence ID" value="KAL0266731.1"/>
    <property type="molecule type" value="Genomic_DNA"/>
</dbReference>
<feature type="transmembrane region" description="Helical" evidence="9">
    <location>
        <begin position="308"/>
        <end position="326"/>
    </location>
</feature>
<feature type="transmembrane region" description="Helical" evidence="9">
    <location>
        <begin position="402"/>
        <end position="424"/>
    </location>
</feature>
<dbReference type="AlphaFoldDB" id="A0AAW2HAD8"/>
<keyword evidence="7" id="KW-0675">Receptor</keyword>
<keyword evidence="6 9" id="KW-0472">Membrane</keyword>
<evidence type="ECO:0000256" key="4">
    <source>
        <dbReference type="ARBA" id="ARBA00022692"/>
    </source>
</evidence>
<dbReference type="InterPro" id="IPR009318">
    <property type="entry name" value="Gustatory_rcpt"/>
</dbReference>
<feature type="compositionally biased region" description="Basic residues" evidence="8">
    <location>
        <begin position="17"/>
        <end position="29"/>
    </location>
</feature>
<comment type="similarity">
    <text evidence="2">Belongs to the insect chemoreceptor superfamily. Gustatory receptor (GR) family. Gr5a subfamily.</text>
</comment>
<comment type="subcellular location">
    <subcellularLocation>
        <location evidence="1">Cell membrane</location>
        <topology evidence="1">Multi-pass membrane protein</topology>
    </subcellularLocation>
</comment>
<dbReference type="Pfam" id="PF06151">
    <property type="entry name" value="Trehalose_recp"/>
    <property type="match status" value="1"/>
</dbReference>
<dbReference type="PANTHER" id="PTHR21421">
    <property type="entry name" value="GUSTATORY RECEPTOR"/>
    <property type="match status" value="1"/>
</dbReference>
<accession>A0AAW2HAD8</accession>
<evidence type="ECO:0000256" key="2">
    <source>
        <dbReference type="ARBA" id="ARBA00005327"/>
    </source>
</evidence>
<dbReference type="PANTHER" id="PTHR21421:SF29">
    <property type="entry name" value="GUSTATORY RECEPTOR 5A FOR TREHALOSE-RELATED"/>
    <property type="match status" value="1"/>
</dbReference>
<keyword evidence="4 9" id="KW-0812">Transmembrane</keyword>
<dbReference type="GO" id="GO:0005886">
    <property type="term" value="C:plasma membrane"/>
    <property type="evidence" value="ECO:0007669"/>
    <property type="project" value="UniProtKB-SubCell"/>
</dbReference>
<feature type="transmembrane region" description="Helical" evidence="9">
    <location>
        <begin position="186"/>
        <end position="203"/>
    </location>
</feature>
<feature type="transmembrane region" description="Helical" evidence="9">
    <location>
        <begin position="153"/>
        <end position="174"/>
    </location>
</feature>
<name>A0AAW2HAD8_9NEOP</name>
<keyword evidence="3" id="KW-1003">Cell membrane</keyword>
<feature type="region of interest" description="Disordered" evidence="8">
    <location>
        <begin position="15"/>
        <end position="36"/>
    </location>
</feature>
<gene>
    <name evidence="10" type="ORF">PYX00_009197</name>
</gene>
<dbReference type="EMBL" id="JARGDH010000005">
    <property type="protein sequence ID" value="KAL0266730.1"/>
    <property type="molecule type" value="Genomic_DNA"/>
</dbReference>
<keyword evidence="5 9" id="KW-1133">Transmembrane helix</keyword>
<organism evidence="10">
    <name type="scientific">Menopon gallinae</name>
    <name type="common">poultry shaft louse</name>
    <dbReference type="NCBI Taxonomy" id="328185"/>
    <lineage>
        <taxon>Eukaryota</taxon>
        <taxon>Metazoa</taxon>
        <taxon>Ecdysozoa</taxon>
        <taxon>Arthropoda</taxon>
        <taxon>Hexapoda</taxon>
        <taxon>Insecta</taxon>
        <taxon>Pterygota</taxon>
        <taxon>Neoptera</taxon>
        <taxon>Paraneoptera</taxon>
        <taxon>Psocodea</taxon>
        <taxon>Troctomorpha</taxon>
        <taxon>Phthiraptera</taxon>
        <taxon>Amblycera</taxon>
        <taxon>Menoponidae</taxon>
        <taxon>Menopon</taxon>
    </lineage>
</organism>
<evidence type="ECO:0000256" key="8">
    <source>
        <dbReference type="SAM" id="MobiDB-lite"/>
    </source>
</evidence>
<evidence type="ECO:0000256" key="5">
    <source>
        <dbReference type="ARBA" id="ARBA00022989"/>
    </source>
</evidence>
<evidence type="ECO:0008006" key="11">
    <source>
        <dbReference type="Google" id="ProtNLM"/>
    </source>
</evidence>
<evidence type="ECO:0000256" key="6">
    <source>
        <dbReference type="ARBA" id="ARBA00023136"/>
    </source>
</evidence>
<proteinExistence type="inferred from homology"/>
<dbReference type="GO" id="GO:0008527">
    <property type="term" value="F:taste receptor activity"/>
    <property type="evidence" value="ECO:0007669"/>
    <property type="project" value="InterPro"/>
</dbReference>
<reference evidence="10" key="1">
    <citation type="journal article" date="2024" name="Gigascience">
        <title>Chromosome-level genome of the poultry shaft louse Menopon gallinae provides insight into the host-switching and adaptive evolution of parasitic lice.</title>
        <authorList>
            <person name="Xu Y."/>
            <person name="Ma L."/>
            <person name="Liu S."/>
            <person name="Liang Y."/>
            <person name="Liu Q."/>
            <person name="He Z."/>
            <person name="Tian L."/>
            <person name="Duan Y."/>
            <person name="Cai W."/>
            <person name="Li H."/>
            <person name="Song F."/>
        </authorList>
    </citation>
    <scope>NUCLEOTIDE SEQUENCE</scope>
    <source>
        <strain evidence="10">Cailab_2023a</strain>
    </source>
</reference>
<evidence type="ECO:0000256" key="7">
    <source>
        <dbReference type="ARBA" id="ARBA00023170"/>
    </source>
</evidence>
<evidence type="ECO:0000313" key="10">
    <source>
        <dbReference type="EMBL" id="KAL0266730.1"/>
    </source>
</evidence>
<comment type="caution">
    <text evidence="10">The sequence shown here is derived from an EMBL/GenBank/DDBJ whole genome shotgun (WGS) entry which is preliminary data.</text>
</comment>
<evidence type="ECO:0000256" key="3">
    <source>
        <dbReference type="ARBA" id="ARBA00022475"/>
    </source>
</evidence>
<dbReference type="GO" id="GO:0050916">
    <property type="term" value="P:sensory perception of sweet taste"/>
    <property type="evidence" value="ECO:0007669"/>
    <property type="project" value="UniProtKB-ARBA"/>
</dbReference>
<evidence type="ECO:0000256" key="1">
    <source>
        <dbReference type="ARBA" id="ARBA00004651"/>
    </source>
</evidence>
<sequence length="512" mass="58935">MFDYSDDEVSNKFITSRSRRKSGMKRRSKNRDDLREERTSAFGYANENFISDFGLVSGEAQPRELITEAYPPARIPDNHLNVIPLFKPRPLTLHTNRRGFPPQSNVVDHPDSFFKSIKVAVQMAQLFSLLPVTGYGGPNYKSVTFRWVHWKTIYFAIYLVGNTFILFCTALRSFSYGFTYDKSTGLVFFASSLMASLLLLQLATNWKKVNSDFAEMEFKLYKYNYPNGISKRFRIFTYVFMVLALVEHILSRVAQMQREVICSKDGSVISVVEAFIRNYYMEVFTYISFSLWIGIVLVILQFLCTFTWNFADLLLGLIGWTISSRFKLFNQALFKVQGQDRDSSFWKMTRMDYNELTDLTRKVDSYIQKLMLLSLGDNLYFICIQLLKGLNSNRKSGNIYETAYFLWSVGFLIIRTCFVTFTAAGIHDESKEAKTVLYSIPESSYCAETRRFLTQLSTNDVALTGCKFFSITRGLILTIAGTIVTYEVILVQFNTGDEDLPADGNNTYCMNF</sequence>
<evidence type="ECO:0000256" key="9">
    <source>
        <dbReference type="SAM" id="Phobius"/>
    </source>
</evidence>